<dbReference type="GO" id="GO:0005829">
    <property type="term" value="C:cytosol"/>
    <property type="evidence" value="ECO:0007669"/>
    <property type="project" value="TreeGrafter"/>
</dbReference>
<dbReference type="PANTHER" id="PTHR22617">
    <property type="entry name" value="CHEMOTAXIS SENSOR HISTIDINE KINASE-RELATED"/>
    <property type="match status" value="1"/>
</dbReference>
<name>A0A1I6PS53_9EURY</name>
<dbReference type="OrthoDB" id="115049at2157"/>
<evidence type="ECO:0000313" key="3">
    <source>
        <dbReference type="Proteomes" id="UP000199199"/>
    </source>
</evidence>
<dbReference type="PANTHER" id="PTHR22617:SF23">
    <property type="entry name" value="CHEMOTAXIS PROTEIN CHEW"/>
    <property type="match status" value="1"/>
</dbReference>
<dbReference type="Pfam" id="PF01584">
    <property type="entry name" value="CheW"/>
    <property type="match status" value="1"/>
</dbReference>
<organism evidence="2 3">
    <name type="scientific">Halostagnicola kamekurae</name>
    <dbReference type="NCBI Taxonomy" id="619731"/>
    <lineage>
        <taxon>Archaea</taxon>
        <taxon>Methanobacteriati</taxon>
        <taxon>Methanobacteriota</taxon>
        <taxon>Stenosarchaea group</taxon>
        <taxon>Halobacteria</taxon>
        <taxon>Halobacteriales</taxon>
        <taxon>Natrialbaceae</taxon>
        <taxon>Halostagnicola</taxon>
    </lineage>
</organism>
<feature type="domain" description="CheW-like" evidence="1">
    <location>
        <begin position="23"/>
        <end position="154"/>
    </location>
</feature>
<dbReference type="Gene3D" id="2.30.30.40">
    <property type="entry name" value="SH3 Domains"/>
    <property type="match status" value="1"/>
</dbReference>
<dbReference type="InterPro" id="IPR039315">
    <property type="entry name" value="CheW"/>
</dbReference>
<gene>
    <name evidence="2" type="ORF">SAMN04488556_0751</name>
</gene>
<accession>A0A1I6PS53</accession>
<sequence>MAAKEYEQGAVDEGIEETNEQDAVDVLEFELDTDGFCVEIGYIAEIVNCGELTNLPSTPPHIEGVLNLREEAVKVINLKQLLEVGEEYADEKLIVFKRKDGADSRLGWLVDGVRGVHSFTPSEVEAGGNAPGVEGVIRRGDDFVIWLDPARMRI</sequence>
<dbReference type="RefSeq" id="WP_092901719.1">
    <property type="nucleotide sequence ID" value="NZ_FOZS01000001.1"/>
</dbReference>
<dbReference type="PROSITE" id="PS50851">
    <property type="entry name" value="CHEW"/>
    <property type="match status" value="1"/>
</dbReference>
<proteinExistence type="predicted"/>
<evidence type="ECO:0000313" key="2">
    <source>
        <dbReference type="EMBL" id="SFS43029.1"/>
    </source>
</evidence>
<evidence type="ECO:0000259" key="1">
    <source>
        <dbReference type="PROSITE" id="PS50851"/>
    </source>
</evidence>
<dbReference type="AlphaFoldDB" id="A0A1I6PS53"/>
<dbReference type="InterPro" id="IPR036061">
    <property type="entry name" value="CheW-like_dom_sf"/>
</dbReference>
<reference evidence="3" key="1">
    <citation type="submission" date="2016-10" db="EMBL/GenBank/DDBJ databases">
        <authorList>
            <person name="Varghese N."/>
            <person name="Submissions S."/>
        </authorList>
    </citation>
    <scope>NUCLEOTIDE SEQUENCE [LARGE SCALE GENOMIC DNA]</scope>
    <source>
        <strain evidence="3">DSM 22427</strain>
    </source>
</reference>
<dbReference type="GO" id="GO:0007165">
    <property type="term" value="P:signal transduction"/>
    <property type="evidence" value="ECO:0007669"/>
    <property type="project" value="InterPro"/>
</dbReference>
<dbReference type="InterPro" id="IPR002545">
    <property type="entry name" value="CheW-lke_dom"/>
</dbReference>
<dbReference type="EMBL" id="FOZS01000001">
    <property type="protein sequence ID" value="SFS43029.1"/>
    <property type="molecule type" value="Genomic_DNA"/>
</dbReference>
<dbReference type="GO" id="GO:0006935">
    <property type="term" value="P:chemotaxis"/>
    <property type="evidence" value="ECO:0007669"/>
    <property type="project" value="InterPro"/>
</dbReference>
<dbReference type="Proteomes" id="UP000199199">
    <property type="component" value="Unassembled WGS sequence"/>
</dbReference>
<dbReference type="SUPFAM" id="SSF50341">
    <property type="entry name" value="CheW-like"/>
    <property type="match status" value="1"/>
</dbReference>
<dbReference type="Gene3D" id="2.40.50.180">
    <property type="entry name" value="CheA-289, Domain 4"/>
    <property type="match status" value="1"/>
</dbReference>
<protein>
    <submittedName>
        <fullName evidence="2">CheW protein</fullName>
    </submittedName>
</protein>
<keyword evidence="3" id="KW-1185">Reference proteome</keyword>
<dbReference type="SMART" id="SM00260">
    <property type="entry name" value="CheW"/>
    <property type="match status" value="1"/>
</dbReference>